<organism evidence="1">
    <name type="scientific">hydrocarbon metagenome</name>
    <dbReference type="NCBI Taxonomy" id="938273"/>
    <lineage>
        <taxon>unclassified sequences</taxon>
        <taxon>metagenomes</taxon>
        <taxon>ecological metagenomes</taxon>
    </lineage>
</organism>
<reference evidence="1" key="1">
    <citation type="journal article" date="2015" name="Proc. Natl. Acad. Sci. U.S.A.">
        <title>Networks of energetic and metabolic interactions define dynamics in microbial communities.</title>
        <authorList>
            <person name="Embree M."/>
            <person name="Liu J.K."/>
            <person name="Al-Bassam M.M."/>
            <person name="Zengler K."/>
        </authorList>
    </citation>
    <scope>NUCLEOTIDE SEQUENCE</scope>
</reference>
<proteinExistence type="predicted"/>
<protein>
    <recommendedName>
        <fullName evidence="2">DUF2061 domain-containing protein</fullName>
    </recommendedName>
</protein>
<gene>
    <name evidence="1" type="ORF">ASZ90_019102</name>
</gene>
<name>A0A0W8E4A3_9ZZZZ</name>
<sequence>MLSKDGVIARYILAFCFFFLSGSQMLTGTAGAISGILGTVELGTALLRYSPLYELYDLLKASRYHV</sequence>
<dbReference type="EMBL" id="LNQE01001879">
    <property type="protein sequence ID" value="KUG03466.1"/>
    <property type="molecule type" value="Genomic_DNA"/>
</dbReference>
<dbReference type="AlphaFoldDB" id="A0A0W8E4A3"/>
<evidence type="ECO:0000313" key="1">
    <source>
        <dbReference type="EMBL" id="KUG03466.1"/>
    </source>
</evidence>
<evidence type="ECO:0008006" key="2">
    <source>
        <dbReference type="Google" id="ProtNLM"/>
    </source>
</evidence>
<accession>A0A0W8E4A3</accession>
<comment type="caution">
    <text evidence="1">The sequence shown here is derived from an EMBL/GenBank/DDBJ whole genome shotgun (WGS) entry which is preliminary data.</text>
</comment>